<dbReference type="GO" id="GO:0015344">
    <property type="term" value="F:siderophore uptake transmembrane transporter activity"/>
    <property type="evidence" value="ECO:0007669"/>
    <property type="project" value="TreeGrafter"/>
</dbReference>
<keyword evidence="2" id="KW-0813">Transport</keyword>
<accession>A0A167XSD8</accession>
<name>A0A167XSD8_9FLAO</name>
<dbReference type="PANTHER" id="PTHR30069">
    <property type="entry name" value="TONB-DEPENDENT OUTER MEMBRANE RECEPTOR"/>
    <property type="match status" value="1"/>
</dbReference>
<reference evidence="10 11" key="1">
    <citation type="submission" date="2016-03" db="EMBL/GenBank/DDBJ databases">
        <title>Draft genome sequence of Flavobacterium fryxellicola DSM 16209.</title>
        <authorList>
            <person name="Shin S.-K."/>
            <person name="Yi H."/>
        </authorList>
    </citation>
    <scope>NUCLEOTIDE SEQUENCE [LARGE SCALE GENOMIC DNA]</scope>
    <source>
        <strain evidence="10 11">DSM 16209</strain>
    </source>
</reference>
<keyword evidence="7" id="KW-0998">Cell outer membrane</keyword>
<gene>
    <name evidence="10" type="ORF">FBFR_08155</name>
</gene>
<dbReference type="InterPro" id="IPR012910">
    <property type="entry name" value="Plug_dom"/>
</dbReference>
<dbReference type="GO" id="GO:0009279">
    <property type="term" value="C:cell outer membrane"/>
    <property type="evidence" value="ECO:0007669"/>
    <property type="project" value="UniProtKB-SubCell"/>
</dbReference>
<proteinExistence type="predicted"/>
<dbReference type="SUPFAM" id="SSF56935">
    <property type="entry name" value="Porins"/>
    <property type="match status" value="1"/>
</dbReference>
<dbReference type="AlphaFoldDB" id="A0A167XSD8"/>
<dbReference type="Pfam" id="PF07715">
    <property type="entry name" value="Plug"/>
    <property type="match status" value="1"/>
</dbReference>
<dbReference type="InterPro" id="IPR039426">
    <property type="entry name" value="TonB-dep_rcpt-like"/>
</dbReference>
<keyword evidence="4" id="KW-0812">Transmembrane</keyword>
<dbReference type="GO" id="GO:0044718">
    <property type="term" value="P:siderophore transmembrane transport"/>
    <property type="evidence" value="ECO:0007669"/>
    <property type="project" value="TreeGrafter"/>
</dbReference>
<dbReference type="Gene3D" id="2.40.170.20">
    <property type="entry name" value="TonB-dependent receptor, beta-barrel domain"/>
    <property type="match status" value="1"/>
</dbReference>
<keyword evidence="6" id="KW-0472">Membrane</keyword>
<feature type="chain" id="PRO_5007894471" description="TonB-dependent receptor plug domain-containing protein" evidence="8">
    <location>
        <begin position="21"/>
        <end position="794"/>
    </location>
</feature>
<evidence type="ECO:0000259" key="9">
    <source>
        <dbReference type="Pfam" id="PF07715"/>
    </source>
</evidence>
<keyword evidence="3" id="KW-1134">Transmembrane beta strand</keyword>
<dbReference type="Gene3D" id="2.60.40.1120">
    <property type="entry name" value="Carboxypeptidase-like, regulatory domain"/>
    <property type="match status" value="1"/>
</dbReference>
<dbReference type="InterPro" id="IPR037066">
    <property type="entry name" value="Plug_dom_sf"/>
</dbReference>
<dbReference type="PANTHER" id="PTHR30069:SF29">
    <property type="entry name" value="HEMOGLOBIN AND HEMOGLOBIN-HAPTOGLOBIN-BINDING PROTEIN 1-RELATED"/>
    <property type="match status" value="1"/>
</dbReference>
<feature type="domain" description="TonB-dependent receptor plug" evidence="9">
    <location>
        <begin position="120"/>
        <end position="215"/>
    </location>
</feature>
<organism evidence="10 11">
    <name type="scientific">Flavobacterium fryxellicola</name>
    <dbReference type="NCBI Taxonomy" id="249352"/>
    <lineage>
        <taxon>Bacteria</taxon>
        <taxon>Pseudomonadati</taxon>
        <taxon>Bacteroidota</taxon>
        <taxon>Flavobacteriia</taxon>
        <taxon>Flavobacteriales</taxon>
        <taxon>Flavobacteriaceae</taxon>
        <taxon>Flavobacterium</taxon>
    </lineage>
</organism>
<dbReference type="InterPro" id="IPR036942">
    <property type="entry name" value="Beta-barrel_TonB_sf"/>
</dbReference>
<comment type="caution">
    <text evidence="10">The sequence shown here is derived from an EMBL/GenBank/DDBJ whole genome shotgun (WGS) entry which is preliminary data.</text>
</comment>
<evidence type="ECO:0000256" key="3">
    <source>
        <dbReference type="ARBA" id="ARBA00022452"/>
    </source>
</evidence>
<dbReference type="Gene3D" id="2.170.130.10">
    <property type="entry name" value="TonB-dependent receptor, plug domain"/>
    <property type="match status" value="1"/>
</dbReference>
<dbReference type="RefSeq" id="WP_066079482.1">
    <property type="nucleotide sequence ID" value="NZ_FRDK01000001.1"/>
</dbReference>
<evidence type="ECO:0000256" key="2">
    <source>
        <dbReference type="ARBA" id="ARBA00022448"/>
    </source>
</evidence>
<keyword evidence="5 8" id="KW-0732">Signal</keyword>
<evidence type="ECO:0000256" key="6">
    <source>
        <dbReference type="ARBA" id="ARBA00023136"/>
    </source>
</evidence>
<evidence type="ECO:0000256" key="4">
    <source>
        <dbReference type="ARBA" id="ARBA00022692"/>
    </source>
</evidence>
<dbReference type="OrthoDB" id="9795928at2"/>
<evidence type="ECO:0000256" key="8">
    <source>
        <dbReference type="SAM" id="SignalP"/>
    </source>
</evidence>
<dbReference type="STRING" id="249352.SAMN05444395_101222"/>
<comment type="subcellular location">
    <subcellularLocation>
        <location evidence="1">Cell outer membrane</location>
        <topology evidence="1">Multi-pass membrane protein</topology>
    </subcellularLocation>
</comment>
<sequence>MQTKIYIFFCFCLFCTIGFSQNTVSGKITTQQGLPLSGSHVHIGTKTVSSDVSGNYLIKRLPKGNVKVYVSFIGFQAIDTLVNLAGDQVLNFALKENAAQLQEVIIRQKANTLNKSLLEQKIKTETIEKFSNQTLGDILKEIAGVSSMKTGSSVVKPVINGLFGSRIPVINNNVRLEDQQWGTEHAPNFDVNAAGKITVIKGASGLQYGGDAVGGLVVIEPISVKRDTLFGKTILNLASNGRGGSISSSLHKGNDKGWSWNALGTFKYSGDREAPDYVLSNSGNREANFSGDIKFTGKKYDVSGYYSFYNTTIGILSASHIGNVNDLYNAIKNKVPWAVYDFTYDINNPKQKVQHHLAKLNYNYYFDQTASLAVQYSFQFNKRLEFDVRRGNFNNLAALDLALTTHAINIDYKKTVHDWSLKSGFNGSFQNNFANPATEIRPLIPNFDRIEFGSYGIVNYDISDSFSVDAGLRYDFSQVQATKFYFKSRWDERGYNSEFADFIVGEQGNQWLAKPSFTFHNISASTGFHKEFGQDLHWYTNVSLATRNPNPSEFFSDGLHHSTGVIELGDIALDKEQAVKLSTTLQKKWTAFSVEVNPFINSIRNFMFLRPVGFEKNNRGSFPVWEYQQTNARLAGVDVQTHWKINNQWQHDFALAYVNGRDLTNNEFLIDIPPLNLSNKIQFAKTEWNDLKLELKSEMIMRQNQFPDNNFITNIIVNNELTEVLVDISTPPPAYQLLHFYSEMKFKTFGKSNTTIAFSVQNILNTNYRDYLNRQRFFADEMGRNFQIQLKFNY</sequence>
<protein>
    <recommendedName>
        <fullName evidence="9">TonB-dependent receptor plug domain-containing protein</fullName>
    </recommendedName>
</protein>
<keyword evidence="11" id="KW-1185">Reference proteome</keyword>
<dbReference type="InterPro" id="IPR008969">
    <property type="entry name" value="CarboxyPept-like_regulatory"/>
</dbReference>
<evidence type="ECO:0000313" key="11">
    <source>
        <dbReference type="Proteomes" id="UP000077164"/>
    </source>
</evidence>
<dbReference type="Proteomes" id="UP000077164">
    <property type="component" value="Unassembled WGS sequence"/>
</dbReference>
<dbReference type="Pfam" id="PF13715">
    <property type="entry name" value="CarbopepD_reg_2"/>
    <property type="match status" value="1"/>
</dbReference>
<evidence type="ECO:0000313" key="10">
    <source>
        <dbReference type="EMBL" id="OAB28649.1"/>
    </source>
</evidence>
<evidence type="ECO:0000256" key="5">
    <source>
        <dbReference type="ARBA" id="ARBA00022729"/>
    </source>
</evidence>
<feature type="signal peptide" evidence="8">
    <location>
        <begin position="1"/>
        <end position="20"/>
    </location>
</feature>
<dbReference type="EMBL" id="LVJE01000011">
    <property type="protein sequence ID" value="OAB28649.1"/>
    <property type="molecule type" value="Genomic_DNA"/>
</dbReference>
<evidence type="ECO:0000256" key="1">
    <source>
        <dbReference type="ARBA" id="ARBA00004571"/>
    </source>
</evidence>
<dbReference type="SUPFAM" id="SSF49464">
    <property type="entry name" value="Carboxypeptidase regulatory domain-like"/>
    <property type="match status" value="1"/>
</dbReference>
<evidence type="ECO:0000256" key="7">
    <source>
        <dbReference type="ARBA" id="ARBA00023237"/>
    </source>
</evidence>